<protein>
    <recommendedName>
        <fullName evidence="1">PPM-type phosphatase domain-containing protein</fullName>
    </recommendedName>
</protein>
<dbReference type="PANTHER" id="PTHR47992">
    <property type="entry name" value="PROTEIN PHOSPHATASE"/>
    <property type="match status" value="1"/>
</dbReference>
<dbReference type="InterPro" id="IPR036457">
    <property type="entry name" value="PPM-type-like_dom_sf"/>
</dbReference>
<dbReference type="Gene3D" id="3.60.40.10">
    <property type="entry name" value="PPM-type phosphatase domain"/>
    <property type="match status" value="1"/>
</dbReference>
<reference evidence="2 3" key="1">
    <citation type="journal article" date="2009" name="Science">
        <title>Green evolution and dynamic adaptations revealed by genomes of the marine picoeukaryotes Micromonas.</title>
        <authorList>
            <person name="Worden A.Z."/>
            <person name="Lee J.H."/>
            <person name="Mock T."/>
            <person name="Rouze P."/>
            <person name="Simmons M.P."/>
            <person name="Aerts A.L."/>
            <person name="Allen A.E."/>
            <person name="Cuvelier M.L."/>
            <person name="Derelle E."/>
            <person name="Everett M.V."/>
            <person name="Foulon E."/>
            <person name="Grimwood J."/>
            <person name="Gundlach H."/>
            <person name="Henrissat B."/>
            <person name="Napoli C."/>
            <person name="McDonald S.M."/>
            <person name="Parker M.S."/>
            <person name="Rombauts S."/>
            <person name="Salamov A."/>
            <person name="Von Dassow P."/>
            <person name="Badger J.H."/>
            <person name="Coutinho P.M."/>
            <person name="Demir E."/>
            <person name="Dubchak I."/>
            <person name="Gentemann C."/>
            <person name="Eikrem W."/>
            <person name="Gready J.E."/>
            <person name="John U."/>
            <person name="Lanier W."/>
            <person name="Lindquist E.A."/>
            <person name="Lucas S."/>
            <person name="Mayer K.F."/>
            <person name="Moreau H."/>
            <person name="Not F."/>
            <person name="Otillar R."/>
            <person name="Panaud O."/>
            <person name="Pangilinan J."/>
            <person name="Paulsen I."/>
            <person name="Piegu B."/>
            <person name="Poliakov A."/>
            <person name="Robbens S."/>
            <person name="Schmutz J."/>
            <person name="Toulza E."/>
            <person name="Wyss T."/>
            <person name="Zelensky A."/>
            <person name="Zhou K."/>
            <person name="Armbrust E.V."/>
            <person name="Bhattacharya D."/>
            <person name="Goodenough U.W."/>
            <person name="Van de Peer Y."/>
            <person name="Grigoriev I.V."/>
        </authorList>
    </citation>
    <scope>NUCLEOTIDE SEQUENCE [LARGE SCALE GENOMIC DNA]</scope>
    <source>
        <strain evidence="3">RCC299 / NOUM17</strain>
    </source>
</reference>
<organism evidence="2 3">
    <name type="scientific">Micromonas commoda (strain RCC299 / NOUM17 / CCMP2709)</name>
    <name type="common">Picoplanktonic green alga</name>
    <dbReference type="NCBI Taxonomy" id="296587"/>
    <lineage>
        <taxon>Eukaryota</taxon>
        <taxon>Viridiplantae</taxon>
        <taxon>Chlorophyta</taxon>
        <taxon>Mamiellophyceae</taxon>
        <taxon>Mamiellales</taxon>
        <taxon>Mamiellaceae</taxon>
        <taxon>Micromonas</taxon>
    </lineage>
</organism>
<dbReference type="SMART" id="SM00332">
    <property type="entry name" value="PP2Cc"/>
    <property type="match status" value="1"/>
</dbReference>
<dbReference type="EMBL" id="CP001334">
    <property type="protein sequence ID" value="ACO68011.1"/>
    <property type="molecule type" value="Genomic_DNA"/>
</dbReference>
<evidence type="ECO:0000259" key="1">
    <source>
        <dbReference type="PROSITE" id="PS51746"/>
    </source>
</evidence>
<dbReference type="InParanoid" id="C1EJC0"/>
<dbReference type="Proteomes" id="UP000002009">
    <property type="component" value="Chromosome 16"/>
</dbReference>
<proteinExistence type="predicted"/>
<dbReference type="STRING" id="296587.C1EJC0"/>
<dbReference type="GO" id="GO:0004722">
    <property type="term" value="F:protein serine/threonine phosphatase activity"/>
    <property type="evidence" value="ECO:0007669"/>
    <property type="project" value="InterPro"/>
</dbReference>
<accession>C1EJC0</accession>
<feature type="non-terminal residue" evidence="2">
    <location>
        <position position="1"/>
    </location>
</feature>
<keyword evidence="3" id="KW-1185">Reference proteome</keyword>
<feature type="non-terminal residue" evidence="2">
    <location>
        <position position="224"/>
    </location>
</feature>
<dbReference type="PROSITE" id="PS51746">
    <property type="entry name" value="PPM_2"/>
    <property type="match status" value="1"/>
</dbReference>
<sequence length="224" mass="22993">SRDGYEASDSSDGAHNFVAGVLDGHGVAGAKVSSFVCAKISSEMKAKSKSSGRISAATVASNLTDAFAAAQKSLLRAHGADCAESGSTCVVCVREGDNLIVANVGDSRCVLGRRSNTKAHSYVAVDLSVDHKPDRPDEASRIARAGGVVEPARGLHGYAGPARVWRRIPRAGGLAVSRAFGDSQLHSAGVVAIPEIKTLGVTPNDAFVVLASDGVWDHVSSAEA</sequence>
<dbReference type="GeneID" id="8249834"/>
<name>C1EJC0_MICCC</name>
<evidence type="ECO:0000313" key="2">
    <source>
        <dbReference type="EMBL" id="ACO68011.1"/>
    </source>
</evidence>
<dbReference type="AlphaFoldDB" id="C1EJC0"/>
<dbReference type="KEGG" id="mis:MICPUN_72201"/>
<dbReference type="OrthoDB" id="10264738at2759"/>
<evidence type="ECO:0000313" key="3">
    <source>
        <dbReference type="Proteomes" id="UP000002009"/>
    </source>
</evidence>
<gene>
    <name evidence="2" type="ORF">MICPUN_72201</name>
</gene>
<dbReference type="InterPro" id="IPR001932">
    <property type="entry name" value="PPM-type_phosphatase-like_dom"/>
</dbReference>
<dbReference type="InterPro" id="IPR015655">
    <property type="entry name" value="PP2C"/>
</dbReference>
<dbReference type="SUPFAM" id="SSF81606">
    <property type="entry name" value="PP2C-like"/>
    <property type="match status" value="1"/>
</dbReference>
<dbReference type="CDD" id="cd00143">
    <property type="entry name" value="PP2Cc"/>
    <property type="match status" value="1"/>
</dbReference>
<dbReference type="Pfam" id="PF00481">
    <property type="entry name" value="PP2C"/>
    <property type="match status" value="1"/>
</dbReference>
<dbReference type="eggNOG" id="KOG0698">
    <property type="taxonomic scope" value="Eukaryota"/>
</dbReference>
<feature type="domain" description="PPM-type phosphatase" evidence="1">
    <location>
        <begin position="1"/>
        <end position="224"/>
    </location>
</feature>
<dbReference type="RefSeq" id="XP_002506753.1">
    <property type="nucleotide sequence ID" value="XM_002506707.1"/>
</dbReference>